<dbReference type="EMBL" id="STGW01000017">
    <property type="protein sequence ID" value="THV09121.1"/>
    <property type="molecule type" value="Genomic_DNA"/>
</dbReference>
<comment type="caution">
    <text evidence="1">The sequence shown here is derived from an EMBL/GenBank/DDBJ whole genome shotgun (WGS) entry which is preliminary data.</text>
</comment>
<reference evidence="1 2" key="1">
    <citation type="journal article" date="2009" name="Int. J. Syst. Evol. Microbiol.">
        <title>Nocardioides caeni sp. nov., isolated from wastewater.</title>
        <authorList>
            <person name="Yoon J.H."/>
            <person name="Kang S.J."/>
            <person name="Park S."/>
            <person name="Kim W."/>
            <person name="Oh T.K."/>
        </authorList>
    </citation>
    <scope>NUCLEOTIDE SEQUENCE [LARGE SCALE GENOMIC DNA]</scope>
    <source>
        <strain evidence="1 2">DSM 23134</strain>
    </source>
</reference>
<protein>
    <submittedName>
        <fullName evidence="1">Uncharacterized protein</fullName>
    </submittedName>
</protein>
<dbReference type="AlphaFoldDB" id="A0A4S8N0Y8"/>
<organism evidence="1 2">
    <name type="scientific">Nocardioides caeni</name>
    <dbReference type="NCBI Taxonomy" id="574700"/>
    <lineage>
        <taxon>Bacteria</taxon>
        <taxon>Bacillati</taxon>
        <taxon>Actinomycetota</taxon>
        <taxon>Actinomycetes</taxon>
        <taxon>Propionibacteriales</taxon>
        <taxon>Nocardioidaceae</taxon>
        <taxon>Nocardioides</taxon>
    </lineage>
</organism>
<sequence>MGLIQITADCEPLDIPEFQRVVEGNVPQSAWRARMPDRDWYWLLASFDDDNAAWLVHQSHDGATTLLVGNEAARRFTPHAADAVGNAPDEFIAAADGALGCLDSVTLPSELWP</sequence>
<proteinExistence type="predicted"/>
<evidence type="ECO:0000313" key="1">
    <source>
        <dbReference type="EMBL" id="THV09121.1"/>
    </source>
</evidence>
<dbReference type="RefSeq" id="WP_136564214.1">
    <property type="nucleotide sequence ID" value="NZ_BAABLS010000006.1"/>
</dbReference>
<name>A0A4S8N0Y8_9ACTN</name>
<gene>
    <name evidence="1" type="ORF">E9934_17625</name>
</gene>
<keyword evidence="2" id="KW-1185">Reference proteome</keyword>
<dbReference type="Proteomes" id="UP000307087">
    <property type="component" value="Unassembled WGS sequence"/>
</dbReference>
<evidence type="ECO:0000313" key="2">
    <source>
        <dbReference type="Proteomes" id="UP000307087"/>
    </source>
</evidence>
<accession>A0A4S8N0Y8</accession>